<proteinExistence type="predicted"/>
<organism evidence="2">
    <name type="scientific">Spirodela intermedia</name>
    <name type="common">Intermediate duckweed</name>
    <dbReference type="NCBI Taxonomy" id="51605"/>
    <lineage>
        <taxon>Eukaryota</taxon>
        <taxon>Viridiplantae</taxon>
        <taxon>Streptophyta</taxon>
        <taxon>Embryophyta</taxon>
        <taxon>Tracheophyta</taxon>
        <taxon>Spermatophyta</taxon>
        <taxon>Magnoliopsida</taxon>
        <taxon>Liliopsida</taxon>
        <taxon>Araceae</taxon>
        <taxon>Lemnoideae</taxon>
        <taxon>Spirodela</taxon>
    </lineage>
</organism>
<evidence type="ECO:0000313" key="3">
    <source>
        <dbReference type="Proteomes" id="UP001189122"/>
    </source>
</evidence>
<feature type="signal peptide" evidence="1">
    <location>
        <begin position="1"/>
        <end position="29"/>
    </location>
</feature>
<dbReference type="Proteomes" id="UP001189122">
    <property type="component" value="Unassembled WGS sequence"/>
</dbReference>
<evidence type="ECO:0000256" key="1">
    <source>
        <dbReference type="SAM" id="SignalP"/>
    </source>
</evidence>
<protein>
    <submittedName>
        <fullName evidence="2">Uncharacterized protein</fullName>
    </submittedName>
</protein>
<sequence length="77" mass="8097">MGSKHYPLTIAKLLTVMSLLAFFISSAVAQTICPPAAYCSTSQKRCTAIDCAVQCLSETKGSTSSCCGSNGLCCCYR</sequence>
<keyword evidence="1" id="KW-0732">Signal</keyword>
<reference evidence="2 3" key="1">
    <citation type="submission" date="2019-12" db="EMBL/GenBank/DDBJ databases">
        <authorList>
            <person name="Scholz U."/>
            <person name="Mascher M."/>
            <person name="Fiebig A."/>
        </authorList>
    </citation>
    <scope>NUCLEOTIDE SEQUENCE</scope>
</reference>
<accession>A0A7I8J010</accession>
<gene>
    <name evidence="2" type="ORF">SI7747_07009940</name>
</gene>
<feature type="chain" id="PRO_5029546327" evidence="1">
    <location>
        <begin position="30"/>
        <end position="77"/>
    </location>
</feature>
<name>A0A7I8J010_SPIIN</name>
<dbReference type="AlphaFoldDB" id="A0A7I8J010"/>
<keyword evidence="3" id="KW-1185">Reference proteome</keyword>
<dbReference type="EMBL" id="LR743594">
    <property type="protein sequence ID" value="CAA2624050.1"/>
    <property type="molecule type" value="Genomic_DNA"/>
</dbReference>
<dbReference type="EMBL" id="CACRZD030000007">
    <property type="protein sequence ID" value="CAA6663555.1"/>
    <property type="molecule type" value="Genomic_DNA"/>
</dbReference>
<evidence type="ECO:0000313" key="2">
    <source>
        <dbReference type="EMBL" id="CAA2624050.1"/>
    </source>
</evidence>